<comment type="caution">
    <text evidence="1">The sequence shown here is derived from an EMBL/GenBank/DDBJ whole genome shotgun (WGS) entry which is preliminary data.</text>
</comment>
<protein>
    <submittedName>
        <fullName evidence="1">Uncharacterized protein</fullName>
    </submittedName>
</protein>
<sequence length="107" mass="11982">MSQSDFEIPKQVRNTNVKSIQRSYDSCTQKKKRRCENVLSQKEGKYQSSCFTEAARTRCPKETGALRRQPSADCALADAVHRVLLGLTSVWITKNNMDITVLGSLTG</sequence>
<proteinExistence type="predicted"/>
<keyword evidence="2" id="KW-1185">Reference proteome</keyword>
<organism evidence="1 2">
    <name type="scientific">Batillaria attramentaria</name>
    <dbReference type="NCBI Taxonomy" id="370345"/>
    <lineage>
        <taxon>Eukaryota</taxon>
        <taxon>Metazoa</taxon>
        <taxon>Spiralia</taxon>
        <taxon>Lophotrochozoa</taxon>
        <taxon>Mollusca</taxon>
        <taxon>Gastropoda</taxon>
        <taxon>Caenogastropoda</taxon>
        <taxon>Sorbeoconcha</taxon>
        <taxon>Cerithioidea</taxon>
        <taxon>Batillariidae</taxon>
        <taxon>Batillaria</taxon>
    </lineage>
</organism>
<name>A0ABD0LGW1_9CAEN</name>
<evidence type="ECO:0000313" key="2">
    <source>
        <dbReference type="Proteomes" id="UP001519460"/>
    </source>
</evidence>
<accession>A0ABD0LGW1</accession>
<evidence type="ECO:0000313" key="1">
    <source>
        <dbReference type="EMBL" id="KAK7498297.1"/>
    </source>
</evidence>
<reference evidence="1 2" key="1">
    <citation type="journal article" date="2023" name="Sci. Data">
        <title>Genome assembly of the Korean intertidal mud-creeper Batillaria attramentaria.</title>
        <authorList>
            <person name="Patra A.K."/>
            <person name="Ho P.T."/>
            <person name="Jun S."/>
            <person name="Lee S.J."/>
            <person name="Kim Y."/>
            <person name="Won Y.J."/>
        </authorList>
    </citation>
    <scope>NUCLEOTIDE SEQUENCE [LARGE SCALE GENOMIC DNA]</scope>
    <source>
        <strain evidence="1">Wonlab-2016</strain>
    </source>
</reference>
<gene>
    <name evidence="1" type="ORF">BaRGS_00010557</name>
</gene>
<dbReference type="Proteomes" id="UP001519460">
    <property type="component" value="Unassembled WGS sequence"/>
</dbReference>
<dbReference type="EMBL" id="JACVVK020000052">
    <property type="protein sequence ID" value="KAK7498297.1"/>
    <property type="molecule type" value="Genomic_DNA"/>
</dbReference>
<dbReference type="AlphaFoldDB" id="A0ABD0LGW1"/>